<evidence type="ECO:0000313" key="6">
    <source>
        <dbReference type="Proteomes" id="UP000030748"/>
    </source>
</evidence>
<dbReference type="Proteomes" id="UP000030748">
    <property type="component" value="Unassembled WGS sequence"/>
</dbReference>
<keyword evidence="6" id="KW-1185">Reference proteome</keyword>
<reference evidence="5 6" key="1">
    <citation type="journal article" date="2013" name="Proc. Natl. Acad. Sci. U.S.A.">
        <title>Fine-scale variation in meiotic recombination in Mimulus inferred from population shotgun sequencing.</title>
        <authorList>
            <person name="Hellsten U."/>
            <person name="Wright K.M."/>
            <person name="Jenkins J."/>
            <person name="Shu S."/>
            <person name="Yuan Y."/>
            <person name="Wessler S.R."/>
            <person name="Schmutz J."/>
            <person name="Willis J.H."/>
            <person name="Rokhsar D.S."/>
        </authorList>
    </citation>
    <scope>NUCLEOTIDE SEQUENCE [LARGE SCALE GENOMIC DNA]</scope>
    <source>
        <strain evidence="6">cv. DUN x IM62</strain>
    </source>
</reference>
<dbReference type="PANTHER" id="PTHR15367:SF2">
    <property type="entry name" value="DNA-DIRECTED RNA POLYMERASE III SUBUNIT"/>
    <property type="match status" value="1"/>
</dbReference>
<evidence type="ECO:0000256" key="1">
    <source>
        <dbReference type="ARBA" id="ARBA00004123"/>
    </source>
</evidence>
<evidence type="ECO:0000256" key="3">
    <source>
        <dbReference type="ARBA" id="ARBA00023242"/>
    </source>
</evidence>
<evidence type="ECO:0000313" key="5">
    <source>
        <dbReference type="EMBL" id="EYU21443.1"/>
    </source>
</evidence>
<accession>A0A022Q2Q2</accession>
<proteinExistence type="inferred from homology"/>
<protein>
    <recommendedName>
        <fullName evidence="7">DNA-directed RNA polymerase III subunit</fullName>
    </recommendedName>
</protein>
<feature type="compositionally biased region" description="Acidic residues" evidence="4">
    <location>
        <begin position="160"/>
        <end position="210"/>
    </location>
</feature>
<keyword evidence="3" id="KW-0539">Nucleus</keyword>
<feature type="compositionally biased region" description="Basic and acidic residues" evidence="4">
    <location>
        <begin position="149"/>
        <end position="159"/>
    </location>
</feature>
<sequence>MSFRGRGGRGGGRGGRFGGGGGPRATPVPFELFPDIAGIGKAEKCPVEKHHLIKWSMGLQAFSESSPYYYEDQGELSKSTFFRPFLVKPDIERYSDRDSLAKRKRTIEDSIKLGEDYMPRELVRGDKKGRRAVKRVRWNPDSAWQRFDMFDRREQKGEGKEDEDEEDEDEEVEDDTDGEFSDEGDYEQNEDFDDDEDDFNMAEENEEPYY</sequence>
<dbReference type="GO" id="GO:0006383">
    <property type="term" value="P:transcription by RNA polymerase III"/>
    <property type="evidence" value="ECO:0007669"/>
    <property type="project" value="InterPro"/>
</dbReference>
<dbReference type="EMBL" id="KI632223">
    <property type="protein sequence ID" value="EYU21443.1"/>
    <property type="molecule type" value="Genomic_DNA"/>
</dbReference>
<dbReference type="STRING" id="4155.A0A022Q2Q2"/>
<dbReference type="AlphaFoldDB" id="A0A022Q2Q2"/>
<feature type="compositionally biased region" description="Gly residues" evidence="4">
    <location>
        <begin position="8"/>
        <end position="23"/>
    </location>
</feature>
<organism evidence="5 6">
    <name type="scientific">Erythranthe guttata</name>
    <name type="common">Yellow monkey flower</name>
    <name type="synonym">Mimulus guttatus</name>
    <dbReference type="NCBI Taxonomy" id="4155"/>
    <lineage>
        <taxon>Eukaryota</taxon>
        <taxon>Viridiplantae</taxon>
        <taxon>Streptophyta</taxon>
        <taxon>Embryophyta</taxon>
        <taxon>Tracheophyta</taxon>
        <taxon>Spermatophyta</taxon>
        <taxon>Magnoliopsida</taxon>
        <taxon>eudicotyledons</taxon>
        <taxon>Gunneridae</taxon>
        <taxon>Pentapetalae</taxon>
        <taxon>asterids</taxon>
        <taxon>lamiids</taxon>
        <taxon>Lamiales</taxon>
        <taxon>Phrymaceae</taxon>
        <taxon>Erythranthe</taxon>
    </lineage>
</organism>
<dbReference type="InterPro" id="IPR024661">
    <property type="entry name" value="RNA_pol_III_Rpc31"/>
</dbReference>
<feature type="region of interest" description="Disordered" evidence="4">
    <location>
        <begin position="149"/>
        <end position="210"/>
    </location>
</feature>
<comment type="subcellular location">
    <subcellularLocation>
        <location evidence="1">Nucleus</location>
    </subcellularLocation>
</comment>
<dbReference type="GO" id="GO:0005666">
    <property type="term" value="C:RNA polymerase III complex"/>
    <property type="evidence" value="ECO:0000318"/>
    <property type="project" value="GO_Central"/>
</dbReference>
<comment type="similarity">
    <text evidence="2">Belongs to the eukaryotic RPC7 RNA polymerase subunit family.</text>
</comment>
<gene>
    <name evidence="5" type="ORF">MIMGU_mgv1a013802mg</name>
</gene>
<evidence type="ECO:0008006" key="7">
    <source>
        <dbReference type="Google" id="ProtNLM"/>
    </source>
</evidence>
<evidence type="ECO:0000256" key="2">
    <source>
        <dbReference type="ARBA" id="ARBA00008352"/>
    </source>
</evidence>
<dbReference type="PANTHER" id="PTHR15367">
    <property type="entry name" value="DNA-DIRECTED RNA POLYMERASE III"/>
    <property type="match status" value="1"/>
</dbReference>
<feature type="region of interest" description="Disordered" evidence="4">
    <location>
        <begin position="1"/>
        <end position="26"/>
    </location>
</feature>
<dbReference type="eggNOG" id="ENOG502S1T9">
    <property type="taxonomic scope" value="Eukaryota"/>
</dbReference>
<name>A0A022Q2Q2_ERYGU</name>
<evidence type="ECO:0000256" key="4">
    <source>
        <dbReference type="SAM" id="MobiDB-lite"/>
    </source>
</evidence>